<dbReference type="Gene3D" id="1.10.286.20">
    <property type="match status" value="1"/>
</dbReference>
<dbReference type="GO" id="GO:0005737">
    <property type="term" value="C:cytoplasm"/>
    <property type="evidence" value="ECO:0007669"/>
    <property type="project" value="UniProtKB-SubCell"/>
</dbReference>
<dbReference type="FunFam" id="1.10.8.10:FF:000001">
    <property type="entry name" value="Elongation factor Ts"/>
    <property type="match status" value="1"/>
</dbReference>
<dbReference type="SUPFAM" id="SSF54713">
    <property type="entry name" value="Elongation factor Ts (EF-Ts), dimerisation domain"/>
    <property type="match status" value="1"/>
</dbReference>
<evidence type="ECO:0000256" key="2">
    <source>
        <dbReference type="ARBA" id="ARBA00016956"/>
    </source>
</evidence>
<dbReference type="InterPro" id="IPR001816">
    <property type="entry name" value="Transl_elong_EFTs/EF1B"/>
</dbReference>
<dbReference type="PANTHER" id="PTHR11741:SF0">
    <property type="entry name" value="ELONGATION FACTOR TS, MITOCHONDRIAL"/>
    <property type="match status" value="1"/>
</dbReference>
<protein>
    <recommendedName>
        <fullName evidence="2 5">Elongation factor Ts</fullName>
        <shortName evidence="5">EF-Ts</shortName>
    </recommendedName>
</protein>
<keyword evidence="3 5" id="KW-0251">Elongation factor</keyword>
<evidence type="ECO:0000313" key="9">
    <source>
        <dbReference type="EMBL" id="KKS09697.1"/>
    </source>
</evidence>
<dbReference type="GO" id="GO:0003746">
    <property type="term" value="F:translation elongation factor activity"/>
    <property type="evidence" value="ECO:0007669"/>
    <property type="project" value="UniProtKB-UniRule"/>
</dbReference>
<dbReference type="NCBIfam" id="TIGR00116">
    <property type="entry name" value="tsf"/>
    <property type="match status" value="1"/>
</dbReference>
<dbReference type="InterPro" id="IPR018101">
    <property type="entry name" value="Transl_elong_Ts_CS"/>
</dbReference>
<keyword evidence="4 5" id="KW-0648">Protein biosynthesis</keyword>
<dbReference type="EMBL" id="LCBL01000001">
    <property type="protein sequence ID" value="KKS09697.1"/>
    <property type="molecule type" value="Genomic_DNA"/>
</dbReference>
<gene>
    <name evidence="5" type="primary">tsf</name>
    <name evidence="9" type="ORF">UU65_C0001G0102</name>
</gene>
<evidence type="ECO:0000256" key="6">
    <source>
        <dbReference type="RuleBase" id="RU000642"/>
    </source>
</evidence>
<comment type="caution">
    <text evidence="9">The sequence shown here is derived from an EMBL/GenBank/DDBJ whole genome shotgun (WGS) entry which is preliminary data.</text>
</comment>
<comment type="function">
    <text evidence="5 6">Associates with the EF-Tu.GDP complex and induces the exchange of GDP to GTP. It remains bound to the aminoacyl-tRNA.EF-Tu.GTP complex up to the GTP hydrolysis stage on the ribosome.</text>
</comment>
<evidence type="ECO:0000256" key="7">
    <source>
        <dbReference type="RuleBase" id="RU000643"/>
    </source>
</evidence>
<name>A0A0G0WCC6_UNCC2</name>
<keyword evidence="5" id="KW-0963">Cytoplasm</keyword>
<feature type="domain" description="Translation elongation factor EFTs/EF1B dimerisation" evidence="8">
    <location>
        <begin position="93"/>
        <end position="196"/>
    </location>
</feature>
<organism evidence="9 10">
    <name type="scientific">candidate division CPR2 bacterium GW2011_GWC1_41_48</name>
    <dbReference type="NCBI Taxonomy" id="1618344"/>
    <lineage>
        <taxon>Bacteria</taxon>
        <taxon>Bacteria division CPR2</taxon>
    </lineage>
</organism>
<evidence type="ECO:0000256" key="5">
    <source>
        <dbReference type="HAMAP-Rule" id="MF_00050"/>
    </source>
</evidence>
<dbReference type="Proteomes" id="UP000033869">
    <property type="component" value="Unassembled WGS sequence"/>
</dbReference>
<evidence type="ECO:0000256" key="3">
    <source>
        <dbReference type="ARBA" id="ARBA00022768"/>
    </source>
</evidence>
<dbReference type="CDD" id="cd14275">
    <property type="entry name" value="UBA_EF-Ts"/>
    <property type="match status" value="1"/>
</dbReference>
<comment type="similarity">
    <text evidence="1 5 6">Belongs to the EF-Ts family.</text>
</comment>
<dbReference type="HAMAP" id="MF_00050">
    <property type="entry name" value="EF_Ts"/>
    <property type="match status" value="1"/>
</dbReference>
<evidence type="ECO:0000256" key="4">
    <source>
        <dbReference type="ARBA" id="ARBA00022917"/>
    </source>
</evidence>
<dbReference type="SUPFAM" id="SSF46934">
    <property type="entry name" value="UBA-like"/>
    <property type="match status" value="1"/>
</dbReference>
<dbReference type="InterPro" id="IPR009060">
    <property type="entry name" value="UBA-like_sf"/>
</dbReference>
<dbReference type="PATRIC" id="fig|1618344.3.peg.108"/>
<dbReference type="Gene3D" id="1.10.8.10">
    <property type="entry name" value="DNA helicase RuvA subunit, C-terminal domain"/>
    <property type="match status" value="1"/>
</dbReference>
<proteinExistence type="inferred from homology"/>
<dbReference type="FunFam" id="1.10.286.20:FF:000001">
    <property type="entry name" value="Elongation factor Ts"/>
    <property type="match status" value="1"/>
</dbReference>
<dbReference type="InterPro" id="IPR036402">
    <property type="entry name" value="EF-Ts_dimer_sf"/>
</dbReference>
<dbReference type="Gene3D" id="3.30.479.20">
    <property type="entry name" value="Elongation factor Ts, dimerisation domain"/>
    <property type="match status" value="1"/>
</dbReference>
<dbReference type="Pfam" id="PF00889">
    <property type="entry name" value="EF_TS"/>
    <property type="match status" value="1"/>
</dbReference>
<dbReference type="InterPro" id="IPR014039">
    <property type="entry name" value="Transl_elong_EFTs/EF1B_dimer"/>
</dbReference>
<comment type="subcellular location">
    <subcellularLocation>
        <location evidence="5 7">Cytoplasm</location>
    </subcellularLocation>
</comment>
<reference evidence="9 10" key="1">
    <citation type="journal article" date="2015" name="Nature">
        <title>rRNA introns, odd ribosomes, and small enigmatic genomes across a large radiation of phyla.</title>
        <authorList>
            <person name="Brown C.T."/>
            <person name="Hug L.A."/>
            <person name="Thomas B.C."/>
            <person name="Sharon I."/>
            <person name="Castelle C.J."/>
            <person name="Singh A."/>
            <person name="Wilkins M.J."/>
            <person name="Williams K.H."/>
            <person name="Banfield J.F."/>
        </authorList>
    </citation>
    <scope>NUCLEOTIDE SEQUENCE [LARGE SCALE GENOMIC DNA]</scope>
</reference>
<dbReference type="PANTHER" id="PTHR11741">
    <property type="entry name" value="ELONGATION FACTOR TS"/>
    <property type="match status" value="1"/>
</dbReference>
<feature type="region of interest" description="Involved in Mg(2+) ion dislocation from EF-Tu" evidence="5">
    <location>
        <begin position="80"/>
        <end position="83"/>
    </location>
</feature>
<evidence type="ECO:0000259" key="8">
    <source>
        <dbReference type="Pfam" id="PF00889"/>
    </source>
</evidence>
<accession>A0A0G0WCC6</accession>
<evidence type="ECO:0000313" key="10">
    <source>
        <dbReference type="Proteomes" id="UP000033869"/>
    </source>
</evidence>
<dbReference type="AlphaFoldDB" id="A0A0G0WCC6"/>
<dbReference type="PROSITE" id="PS01127">
    <property type="entry name" value="EF_TS_2"/>
    <property type="match status" value="1"/>
</dbReference>
<evidence type="ECO:0000256" key="1">
    <source>
        <dbReference type="ARBA" id="ARBA00005532"/>
    </source>
</evidence>
<sequence length="196" mass="22244">MAISAKEVQALRDATGAPMMEVKKALEETSGDFKKAQDYLRKKGQTKAEKKAGRATKEGIIDAYVHGNKIGVLLEVNAETDFVARNEIFKNFVHDVAMHIAAASPLYVSRDEVPKDLIEKEKEIYKEQLKAQNKPENIIEKILEGKIDKYFSEIVLLEQSYIKDDSIKVNDLLTNIIAKLGENIQIRRFCRYQIGE</sequence>